<feature type="compositionally biased region" description="Low complexity" evidence="12">
    <location>
        <begin position="1248"/>
        <end position="1262"/>
    </location>
</feature>
<feature type="compositionally biased region" description="Low complexity" evidence="12">
    <location>
        <begin position="415"/>
        <end position="460"/>
    </location>
</feature>
<feature type="compositionally biased region" description="Polar residues" evidence="12">
    <location>
        <begin position="98"/>
        <end position="121"/>
    </location>
</feature>
<feature type="compositionally biased region" description="Basic and acidic residues" evidence="12">
    <location>
        <begin position="2915"/>
        <end position="2931"/>
    </location>
</feature>
<feature type="region of interest" description="Disordered" evidence="12">
    <location>
        <begin position="1140"/>
        <end position="1181"/>
    </location>
</feature>
<feature type="region of interest" description="Disordered" evidence="12">
    <location>
        <begin position="1893"/>
        <end position="1912"/>
    </location>
</feature>
<keyword evidence="7" id="KW-0805">Transcription regulation</keyword>
<feature type="domain" description="RRM" evidence="13">
    <location>
        <begin position="550"/>
        <end position="628"/>
    </location>
</feature>
<feature type="compositionally biased region" description="Basic and acidic residues" evidence="12">
    <location>
        <begin position="2472"/>
        <end position="2490"/>
    </location>
</feature>
<dbReference type="OrthoDB" id="18798at2759"/>
<feature type="compositionally biased region" description="Low complexity" evidence="12">
    <location>
        <begin position="3397"/>
        <end position="3416"/>
    </location>
</feature>
<feature type="region of interest" description="Disordered" evidence="12">
    <location>
        <begin position="315"/>
        <end position="372"/>
    </location>
</feature>
<feature type="compositionally biased region" description="Basic and acidic residues" evidence="12">
    <location>
        <begin position="1994"/>
        <end position="2004"/>
    </location>
</feature>
<keyword evidence="8" id="KW-0175">Coiled coil</keyword>
<feature type="compositionally biased region" description="Basic residues" evidence="12">
    <location>
        <begin position="1784"/>
        <end position="1795"/>
    </location>
</feature>
<feature type="region of interest" description="Disordered" evidence="12">
    <location>
        <begin position="2696"/>
        <end position="2724"/>
    </location>
</feature>
<evidence type="ECO:0000256" key="12">
    <source>
        <dbReference type="SAM" id="MobiDB-lite"/>
    </source>
</evidence>
<feature type="compositionally biased region" description="Low complexity" evidence="12">
    <location>
        <begin position="858"/>
        <end position="873"/>
    </location>
</feature>
<feature type="region of interest" description="Disordered" evidence="12">
    <location>
        <begin position="1446"/>
        <end position="1477"/>
    </location>
</feature>
<feature type="region of interest" description="Disordered" evidence="12">
    <location>
        <begin position="2318"/>
        <end position="2346"/>
    </location>
</feature>
<keyword evidence="10" id="KW-0539">Nucleus</keyword>
<feature type="region of interest" description="Disordered" evidence="12">
    <location>
        <begin position="61"/>
        <end position="121"/>
    </location>
</feature>
<feature type="region of interest" description="Disordered" evidence="12">
    <location>
        <begin position="1070"/>
        <end position="1126"/>
    </location>
</feature>
<feature type="domain" description="RRM" evidence="13">
    <location>
        <begin position="6"/>
        <end position="67"/>
    </location>
</feature>
<dbReference type="InterPro" id="IPR012921">
    <property type="entry name" value="SPOC_C"/>
</dbReference>
<evidence type="ECO:0000256" key="5">
    <source>
        <dbReference type="ARBA" id="ARBA00022737"/>
    </source>
</evidence>
<accession>A0A9P0IJS4</accession>
<dbReference type="InterPro" id="IPR012677">
    <property type="entry name" value="Nucleotide-bd_a/b_plait_sf"/>
</dbReference>
<dbReference type="CDD" id="cd21543">
    <property type="entry name" value="SPOC_SHARP"/>
    <property type="match status" value="1"/>
</dbReference>
<reference evidence="15" key="1">
    <citation type="submission" date="2022-01" db="EMBL/GenBank/DDBJ databases">
        <authorList>
            <person name="King R."/>
        </authorList>
    </citation>
    <scope>NUCLEOTIDE SEQUENCE</scope>
</reference>
<dbReference type="InterPro" id="IPR010912">
    <property type="entry name" value="SPOC_met"/>
</dbReference>
<feature type="region of interest" description="Disordered" evidence="12">
    <location>
        <begin position="906"/>
        <end position="1025"/>
    </location>
</feature>
<evidence type="ECO:0000256" key="1">
    <source>
        <dbReference type="ARBA" id="ARBA00004123"/>
    </source>
</evidence>
<feature type="compositionally biased region" description="Low complexity" evidence="12">
    <location>
        <begin position="1448"/>
        <end position="1477"/>
    </location>
</feature>
<feature type="region of interest" description="Disordered" evidence="12">
    <location>
        <begin position="187"/>
        <end position="290"/>
    </location>
</feature>
<dbReference type="Pfam" id="PF00076">
    <property type="entry name" value="RRM_1"/>
    <property type="match status" value="3"/>
</dbReference>
<dbReference type="InterPro" id="IPR016194">
    <property type="entry name" value="SPOC-like_C_dom_sf"/>
</dbReference>
<feature type="compositionally biased region" description="Basic and acidic residues" evidence="12">
    <location>
        <begin position="2242"/>
        <end position="2253"/>
    </location>
</feature>
<feature type="compositionally biased region" description="Basic and acidic residues" evidence="12">
    <location>
        <begin position="1765"/>
        <end position="1781"/>
    </location>
</feature>
<feature type="compositionally biased region" description="Basic residues" evidence="12">
    <location>
        <begin position="474"/>
        <end position="484"/>
    </location>
</feature>
<feature type="compositionally biased region" description="Polar residues" evidence="12">
    <location>
        <begin position="357"/>
        <end position="372"/>
    </location>
</feature>
<dbReference type="FunFam" id="2.40.290.10:FF:000002">
    <property type="entry name" value="Spen family transcriptional repressor"/>
    <property type="match status" value="1"/>
</dbReference>
<protein>
    <recommendedName>
        <fullName evidence="17">Protein split ends</fullName>
    </recommendedName>
</protein>
<comment type="similarity">
    <text evidence="2">Belongs to the RRM Spen family.</text>
</comment>
<feature type="compositionally biased region" description="Basic and acidic residues" evidence="12">
    <location>
        <begin position="1146"/>
        <end position="1163"/>
    </location>
</feature>
<feature type="compositionally biased region" description="Basic and acidic residues" evidence="12">
    <location>
        <begin position="1858"/>
        <end position="1867"/>
    </location>
</feature>
<keyword evidence="5" id="KW-0677">Repeat</keyword>
<feature type="compositionally biased region" description="Basic and acidic residues" evidence="12">
    <location>
        <begin position="1671"/>
        <end position="1703"/>
    </location>
</feature>
<feature type="region of interest" description="Disordered" evidence="12">
    <location>
        <begin position="3390"/>
        <end position="3416"/>
    </location>
</feature>
<dbReference type="InterPro" id="IPR000504">
    <property type="entry name" value="RRM_dom"/>
</dbReference>
<evidence type="ECO:0000313" key="15">
    <source>
        <dbReference type="EMBL" id="CAH1708491.1"/>
    </source>
</evidence>
<feature type="region of interest" description="Disordered" evidence="12">
    <location>
        <begin position="406"/>
        <end position="535"/>
    </location>
</feature>
<feature type="region of interest" description="Disordered" evidence="12">
    <location>
        <begin position="1536"/>
        <end position="1595"/>
    </location>
</feature>
<feature type="region of interest" description="Disordered" evidence="12">
    <location>
        <begin position="2234"/>
        <end position="2276"/>
    </location>
</feature>
<keyword evidence="3" id="KW-0678">Repressor</keyword>
<evidence type="ECO:0000256" key="2">
    <source>
        <dbReference type="ARBA" id="ARBA00005387"/>
    </source>
</evidence>
<feature type="compositionally biased region" description="Polar residues" evidence="12">
    <location>
        <begin position="332"/>
        <end position="348"/>
    </location>
</feature>
<feature type="compositionally biased region" description="Low complexity" evidence="12">
    <location>
        <begin position="3211"/>
        <end position="3227"/>
    </location>
</feature>
<evidence type="ECO:0008006" key="17">
    <source>
        <dbReference type="Google" id="ProtNLM"/>
    </source>
</evidence>
<feature type="region of interest" description="Disordered" evidence="12">
    <location>
        <begin position="1838"/>
        <end position="1867"/>
    </location>
</feature>
<feature type="compositionally biased region" description="Polar residues" evidence="12">
    <location>
        <begin position="1263"/>
        <end position="1280"/>
    </location>
</feature>
<feature type="compositionally biased region" description="Basic and acidic residues" evidence="12">
    <location>
        <begin position="2560"/>
        <end position="2575"/>
    </location>
</feature>
<dbReference type="SUPFAM" id="SSF54928">
    <property type="entry name" value="RNA-binding domain, RBD"/>
    <property type="match status" value="3"/>
</dbReference>
<dbReference type="GO" id="GO:0003723">
    <property type="term" value="F:RNA binding"/>
    <property type="evidence" value="ECO:0007669"/>
    <property type="project" value="UniProtKB-UniRule"/>
</dbReference>
<dbReference type="PROSITE" id="PS50102">
    <property type="entry name" value="RRM"/>
    <property type="match status" value="4"/>
</dbReference>
<feature type="compositionally biased region" description="Low complexity" evidence="12">
    <location>
        <begin position="3866"/>
        <end position="3884"/>
    </location>
</feature>
<feature type="compositionally biased region" description="Basic and acidic residues" evidence="12">
    <location>
        <begin position="1925"/>
        <end position="1935"/>
    </location>
</feature>
<feature type="region of interest" description="Disordered" evidence="12">
    <location>
        <begin position="3211"/>
        <end position="3260"/>
    </location>
</feature>
<feature type="compositionally biased region" description="Low complexity" evidence="12">
    <location>
        <begin position="485"/>
        <end position="496"/>
    </location>
</feature>
<dbReference type="InterPro" id="IPR035979">
    <property type="entry name" value="RBD_domain_sf"/>
</dbReference>
<evidence type="ECO:0000256" key="9">
    <source>
        <dbReference type="ARBA" id="ARBA00023163"/>
    </source>
</evidence>
<evidence type="ECO:0000256" key="3">
    <source>
        <dbReference type="ARBA" id="ARBA00022491"/>
    </source>
</evidence>
<feature type="compositionally biased region" description="Basic and acidic residues" evidence="12">
    <location>
        <begin position="3242"/>
        <end position="3259"/>
    </location>
</feature>
<evidence type="ECO:0000256" key="7">
    <source>
        <dbReference type="ARBA" id="ARBA00023015"/>
    </source>
</evidence>
<feature type="compositionally biased region" description="Low complexity" evidence="12">
    <location>
        <begin position="1111"/>
        <end position="1125"/>
    </location>
</feature>
<dbReference type="SUPFAM" id="SSF100939">
    <property type="entry name" value="SPOC domain-like"/>
    <property type="match status" value="1"/>
</dbReference>
<keyword evidence="16" id="KW-1185">Reference proteome</keyword>
<name>A0A9P0IJS4_9DIPT</name>
<dbReference type="SMART" id="SM00360">
    <property type="entry name" value="RRM"/>
    <property type="match status" value="4"/>
</dbReference>
<evidence type="ECO:0000259" key="13">
    <source>
        <dbReference type="PROSITE" id="PS50102"/>
    </source>
</evidence>
<feature type="compositionally biased region" description="Polar residues" evidence="12">
    <location>
        <begin position="2696"/>
        <end position="2705"/>
    </location>
</feature>
<evidence type="ECO:0000256" key="6">
    <source>
        <dbReference type="ARBA" id="ARBA00022884"/>
    </source>
</evidence>
<feature type="compositionally biased region" description="Polar residues" evidence="12">
    <location>
        <begin position="1754"/>
        <end position="1764"/>
    </location>
</feature>
<feature type="region of interest" description="Disordered" evidence="12">
    <location>
        <begin position="3111"/>
        <end position="3171"/>
    </location>
</feature>
<dbReference type="CDD" id="cd12350">
    <property type="entry name" value="RRM3_SHARP"/>
    <property type="match status" value="1"/>
</dbReference>
<feature type="region of interest" description="Disordered" evidence="12">
    <location>
        <begin position="2465"/>
        <end position="2490"/>
    </location>
</feature>
<feature type="compositionally biased region" description="Basic residues" evidence="12">
    <location>
        <begin position="2324"/>
        <end position="2346"/>
    </location>
</feature>
<feature type="region of interest" description="Disordered" evidence="12">
    <location>
        <begin position="1994"/>
        <end position="2035"/>
    </location>
</feature>
<dbReference type="Proteomes" id="UP001153620">
    <property type="component" value="Chromosome 1"/>
</dbReference>
<feature type="compositionally biased region" description="Basic and acidic residues" evidence="12">
    <location>
        <begin position="2598"/>
        <end position="2633"/>
    </location>
</feature>
<feature type="compositionally biased region" description="Basic residues" evidence="12">
    <location>
        <begin position="2954"/>
        <end position="2966"/>
    </location>
</feature>
<comment type="subcellular location">
    <subcellularLocation>
        <location evidence="1">Nucleus</location>
    </subcellularLocation>
</comment>
<dbReference type="GO" id="GO:0005634">
    <property type="term" value="C:nucleus"/>
    <property type="evidence" value="ECO:0007669"/>
    <property type="project" value="UniProtKB-SubCell"/>
</dbReference>
<feature type="region of interest" description="Disordered" evidence="12">
    <location>
        <begin position="2121"/>
        <end position="2207"/>
    </location>
</feature>
<feature type="compositionally biased region" description="Polar residues" evidence="12">
    <location>
        <begin position="1088"/>
        <end position="1101"/>
    </location>
</feature>
<evidence type="ECO:0000256" key="4">
    <source>
        <dbReference type="ARBA" id="ARBA00022553"/>
    </source>
</evidence>
<feature type="region of interest" description="Disordered" evidence="12">
    <location>
        <begin position="3862"/>
        <end position="3886"/>
    </location>
</feature>
<feature type="compositionally biased region" description="Basic and acidic residues" evidence="12">
    <location>
        <begin position="960"/>
        <end position="981"/>
    </location>
</feature>
<feature type="region of interest" description="Disordered" evidence="12">
    <location>
        <begin position="2900"/>
        <end position="3036"/>
    </location>
</feature>
<feature type="compositionally biased region" description="Basic and acidic residues" evidence="12">
    <location>
        <begin position="2121"/>
        <end position="2146"/>
    </location>
</feature>
<feature type="compositionally biased region" description="Low complexity" evidence="12">
    <location>
        <begin position="320"/>
        <end position="331"/>
    </location>
</feature>
<dbReference type="PANTHER" id="PTHR23189">
    <property type="entry name" value="RNA RECOGNITION MOTIF-CONTAINING"/>
    <property type="match status" value="1"/>
</dbReference>
<dbReference type="InterPro" id="IPR034173">
    <property type="entry name" value="SHARP_RRM2"/>
</dbReference>
<evidence type="ECO:0000256" key="10">
    <source>
        <dbReference type="ARBA" id="ARBA00023242"/>
    </source>
</evidence>
<keyword evidence="6 11" id="KW-0694">RNA-binding</keyword>
<evidence type="ECO:0000256" key="8">
    <source>
        <dbReference type="ARBA" id="ARBA00023054"/>
    </source>
</evidence>
<feature type="compositionally biased region" description="Polar residues" evidence="12">
    <location>
        <begin position="2974"/>
        <end position="2990"/>
    </location>
</feature>
<feature type="compositionally biased region" description="Polar residues" evidence="12">
    <location>
        <begin position="507"/>
        <end position="518"/>
    </location>
</feature>
<feature type="compositionally biased region" description="Basic residues" evidence="12">
    <location>
        <begin position="1847"/>
        <end position="1857"/>
    </location>
</feature>
<feature type="compositionally biased region" description="Basic and acidic residues" evidence="12">
    <location>
        <begin position="3157"/>
        <end position="3168"/>
    </location>
</feature>
<dbReference type="GO" id="GO:0006355">
    <property type="term" value="P:regulation of DNA-templated transcription"/>
    <property type="evidence" value="ECO:0007669"/>
    <property type="project" value="UniProtKB-ARBA"/>
</dbReference>
<dbReference type="FunFam" id="3.30.70.330:FF:000088">
    <property type="entry name" value="msx2-interacting protein-like isoform X1"/>
    <property type="match status" value="1"/>
</dbReference>
<proteinExistence type="inferred from homology"/>
<dbReference type="Pfam" id="PF07744">
    <property type="entry name" value="SPOC"/>
    <property type="match status" value="1"/>
</dbReference>
<evidence type="ECO:0000256" key="11">
    <source>
        <dbReference type="PROSITE-ProRule" id="PRU00176"/>
    </source>
</evidence>
<feature type="compositionally biased region" description="Basic and acidic residues" evidence="12">
    <location>
        <begin position="934"/>
        <end position="945"/>
    </location>
</feature>
<feature type="compositionally biased region" description="Polar residues" evidence="12">
    <location>
        <begin position="461"/>
        <end position="473"/>
    </location>
</feature>
<feature type="domain" description="RRM" evidence="13">
    <location>
        <begin position="652"/>
        <end position="726"/>
    </location>
</feature>
<dbReference type="FunFam" id="3.30.70.330:FF:000118">
    <property type="entry name" value="msx2-interacting protein-like isoform X1"/>
    <property type="match status" value="1"/>
</dbReference>
<sequence>MVRETRHLWVANLPDNTREDRIREHFQRYGRVQSVKIITSSGTVPPITSTTESQAGEHKLVVSSSTHHHHHSSSIGKCHQTNSNNNINNINCSNNSNASQPTVGSNSLHNNNNPLEQSNGTIGGVTSCSILSNVSSSNSSSYNGMPTVGICATVAFMDIKSASKAHLAENKFDDRILTTEYYEPTAMQQHSTSTMGEGGSSIVINNNKTNDNTGDMKQETTATIPHGRYTSTSSHGSSDDHSPGYDRTNFYDRVSTSQSGNRNTETSTTDFIRRNSYHSNDIRGRQRDRHFRNSPYSLIVDRSNQISHHRLTSNTWYETSPSSSSSRSHYSQTNLSNSNNTVFQQPDSSYDRHSDLSDQQTSSPSAVTTSNSNNILKDSKLLTTQTQALISATEPPYKSKLLVNNHHHHHKSIKSRSGSESPISNRSSRSHSRSPSSCSSTHSSSPTSSRDSNSSPISISANTGDLITHNTPSAHHHSHHRHLKNSSSKSLSGSSHHSQRHRRNLQASLSNVPLQSSIDKPASSTSSLSSSGSLSGSNSLGFYSEDNRPLAICVRNLPLRSSDTSLKDGLFHEYKKHGKVTWVKVVGQNHDRYALVCFKKPEDVDKALEVSQDKLFFGCKIEVQPYQGYDVDDNEFRPYEAELDEYQPKSTRTLFIGNLEKDITVAELRKHFECFGEILEIDIKKQGSSPYAFCQYADIVSVVKAVRKMDGEHLGSTRIKLGFGKSMPTTCVWFDGIADSVTDHYLSQQCSRYGTVQKVTIDRERRMALVTFDQIQSAQQAVKEMRGIPMRGRKLQVDFASRECIDAFYARLEKHTNATNSSNYEMSTTPGTNCNNRYLTNLSRSRASSFSRPGNPMSGTASPTSTPSAGSTPRHLSAGSVSRKFRYATGSPEFYDSTEYLDTYGTYDPDRGVDSDHMTTNDGEATLLSRRRCDKSPVERPRGESEGPGVVSSVLRRRCDRSPGEMRILESQRHKILDQLEKCPSSGDEAESPKKRAKYSQEVEDHHHHHNNHHDSSTTNCNGKVLDHREHSSYNSTYNHHRHYHNELAHRKTVEIRRLSDCNIKHTASVPGGAMTTNFTKTSRRPSTDSLSRYSNTQVENYQLHKRRKTSAGASTSSSSSSMTANELEIKSRIHPIQSFETSGGESEHGSRPDTPLFDEKPDNAPTDPRQNRPRISREPLNLPLPKFAQGFHQQLRQTNQLLPSSHAIMNVEKYENSTLTSAFAHHSSLIHKSISPSPQHHPERSRSNSIMPPISSGSSISETLLTSPRPPSLTSNSSDSEQELCTIGVGGLSTSPSLEERLKKLSEDYDSWSSNGRSSSSSHYMNNLKHSVPEIPIPETPELLRNVLKNSMFDEDMKRLENINTQAPTSTSINVKNNFGSFNSNHMSLTGTLSPLMSMSPICSISTVSAAVLHSESLLSGATLGKLHMPAQQQPVITTVIQHRLGSSSTGSPMNSPNTSSPYNSPNPSSASSISSLKGLQYPFPSHTTTTTCSSVVSNNTSTSIVSTCSTSTSVSSVTSINPATSIVSTTATVSSQQKPKTCTLSKSVSQQESPSATTGTNNNHSNNNFNASFNKSSTNNLNNNSSNDNPTTSKQLVKSISLPSCGSSVGETENIKIEEKKIDVHETGVKSPNDDIKKEHEIVEKKNHVKDRRKNSENDEIHAVKDDVKEHMRKEKEPCRKEKEGKKNREKEFVEEKKIKSEAAVLKTISKKTKADDSCSEDKKEGIFERAPSPGLLQRKSRRASTDDMSGVDSSAETVNHLENNKSQDKKDGKHHEANKNNSKHHHHVHKERKNSIKDKLHNNDEDLHTRTAKQNDLNSSKDSIFDELKRNTKDNIIKTNDKVHKNKKHHHHHRDNGNKDKENQTHQVHHYNDISSAIITDDVINRSSDDDNLSLKHNHNGKKQDFSDQENEITANHKKHDDHHGKSPDDNHGKKKYQRRNLNISISTDDSEDSDGNNKKTSFFDILDDGPNISMYDKVKARSCKNLKKQEEEKKIKDKFTALKQSRAKREKKRLNTSEDDSDSDMHDTNSNDMFLSKFKKSHLSATDDEMRESDDEIITKKNHKSRNHLNICDDESSESGINIHDGLRKKNKFFNRKNSRIVIDSSEDDMPVMNDSIEIKEEPIDSFDELKKPEEHEFEKNYNKHGSKKRHHDKVNKDDKTNKKSKKISKEHHRKSTSSTDSMQKREDDIFGSVSEEDHPISSIIKPEIKNDLQVVLTDIKKEKIDELIGSDTLEVLTPKERQREESKKRKEKRERRREREKQRIIKEEENSVDLDEAGRALEAQLMSDSDHKINNNEISKELKTDDVFHFTDDDIKHHDSSKKKKKKKRTKEERKHHHNHHHYDNIIKEEPIDANMETASQFNNNNNTKMNLDVVCEDVIKPSVPSLIIDETSKVESNPPQLLSPVSQIKKESKPKPEMTIPGFGGVPIDETVHEKAVMSIAAELEKKPIVIKEEVSNVPAETTTTIHDKKSSKTESEKPEEKSRVIISQEETEDAVAALLGESFSMTHEDYNDPYDVPIVSADNDIPESIEDLSIIPPEEDEEMKKAIMSLNSEIERKIDTPQSEHDLQIDTDTEDPVEEENLSNPQLSFDEPPKTPDVEVAPTEKEKLDISDSSEKSLKIDEEPTKEVSQLNEALKSIKEPEKEIIPKPVEKVVEEVKKEEKIVEKVEKVAKSSTVHRYEPPTITIPTEQQLSSFNDKSSPRKHQSSPTKINPLYSPITPAIGKDSQINIFTMNTSNTPTIISPTQSGPKIIAIPNKAENKTILIHTSNVQTPQPLQQHSPQSNNVPKVITPIITPVIESKEPIPQPQNIQVIPKFTQITVPERKVEIKPVSVVQKPVTQPNTIRQSQIIYPPTTINSAHVVQTKNVQLDVPVEPKEKINQWQPEPNTVIQKVEDSKKEDEVAVQQEKVVEKPLEKKETLSETSHEDDETEGSSLDNSIEKENPNFKKNRGGGKQRGRKGAIAQSPPRVQQPIQEEVPSSPQTRRGGKTANAAKRGRGGKTTNPKSIVFTPQQSLPLSPPTSGPRQQKISESDVYEFHDDSGEELIKSADPRPRLIMTIKSTASTTSTVTQPVTTQSTIIQSTCSVTPVVSTVTTSTTAVSNNPIVPQPTVIESPPEHLIPPSPSQPQISSPAHHPDEFVQPGNTRKSKRLLEKDGPRTSVDDTIDDVIRNSMPAILSNMANARTNRVTRQNPVPQVNVVQSNLPINPQPITQPTVPIPIETKKQTRTNKKQKDRKASETSESENEKKDEKSNVVVTTMQQVIPPVEAEIKPILIKAPIQPEPPKIIQLPTQISVTKPHQEMLPPKKEGTELLQLIDPVTGELQKMTQSKEGQYVPVSDNRTTILQQPPTQTVVVTQSAPIIVSQPAPAIVQPVYHIEQTKLHHQNHTIQQPNHPMPQNHPLQQQQQNHSVLQHQQSHSVLQTHPLQQHQDEKKIIPPPSMPHNVIKVSSPVVIEPPKSSIITEPPHVIKPVITQNPQAMACKPLKNYIYNTQPIGKPPVSVVNTSIPNTPTTVISSQNIVKMNVPSGNVQQPPTIYNLGNIIPPNVNSTKYVAQPPTQVQQQQKTIVMQPHSQTTIIHPVPPHTTVSGMPHPQNKPQIIHQKIPPNTSQPQIVIHPQAHQMPLITNQQHGAGNLMINIPNSTSGSPSIPSPSRMTVKQVIQRTLPTQQMPPSATVVVKATQQPTQHTHTVISSQEGPKVTQQGVRTTYIPPGTKIVNAPVGYSDNREVIFVEGKHKMFPNYQTKYAPHQQSLPSPTQSKPPQQIVQQIHQGPMQQQSQQQTKIIEKIPNQPQVSVQHIPMPISHQQKVYITNSGQVISNIPITSQPHEVVQNDRQQWVAHEKAPLKRYVMEYEDHQRAQQQQHQSQQQPSQMAQASPIPRKQTYVIETPSGHPPQPVHHAPTIVNHPSKTIIGLTQPPQILTGAVASPPLKAHIGSQQPIVTGASSSRIAIPTVSPKDQHIPPRHYPPEAFEDSVMRPPYLMTKLYPQPTMYMRGSEYGRLPIPRIGMPGTTEQQRELPEIEEPRAASPPLELRRTTSMPLQSPSDRITDSPMMAPLYLSPRIPQPYFYEGEAIKPLPNTEPPPAHRPHPTSTTVYAGQQQTIQPNLTHVQREREHREKDDAVKIVYTPQGPPTQNLVAPVTNQRPIQLATPPIASQVPPHADTLSRLLERYPLMWQGLLALKTEQAAVQMHFVHGNKKIAKAALPINADHTTPPLRIAQRMRLEPSQIDGVARKMTIEDEHCVLLALPCGFDYSDVLRQTENLQVSFINYLQLKQAAGIINIADPGSQNASYVVHIFPSCDFANDSLQRIAPDLMFKVANIAYLLIVIATV</sequence>
<feature type="region of interest" description="Disordered" evidence="12">
    <location>
        <begin position="1671"/>
        <end position="1804"/>
    </location>
</feature>
<feature type="compositionally biased region" description="Basic and acidic residues" evidence="12">
    <location>
        <begin position="991"/>
        <end position="1006"/>
    </location>
</feature>
<feature type="domain" description="RRM" evidence="13">
    <location>
        <begin position="730"/>
        <end position="802"/>
    </location>
</feature>
<feature type="compositionally biased region" description="Acidic residues" evidence="12">
    <location>
        <begin position="2576"/>
        <end position="2588"/>
    </location>
</feature>
<feature type="compositionally biased region" description="Basic residues" evidence="12">
    <location>
        <begin position="2009"/>
        <end position="2018"/>
    </location>
</feature>
<dbReference type="PROSITE" id="PS50917">
    <property type="entry name" value="SPOC"/>
    <property type="match status" value="1"/>
</dbReference>
<organism evidence="15 16">
    <name type="scientific">Chironomus riparius</name>
    <dbReference type="NCBI Taxonomy" id="315576"/>
    <lineage>
        <taxon>Eukaryota</taxon>
        <taxon>Metazoa</taxon>
        <taxon>Ecdysozoa</taxon>
        <taxon>Arthropoda</taxon>
        <taxon>Hexapoda</taxon>
        <taxon>Insecta</taxon>
        <taxon>Pterygota</taxon>
        <taxon>Neoptera</taxon>
        <taxon>Endopterygota</taxon>
        <taxon>Diptera</taxon>
        <taxon>Nematocera</taxon>
        <taxon>Chironomoidea</taxon>
        <taxon>Chironomidae</taxon>
        <taxon>Chironominae</taxon>
        <taxon>Chironomus</taxon>
    </lineage>
</organism>
<feature type="compositionally biased region" description="Polar residues" evidence="12">
    <location>
        <begin position="254"/>
        <end position="270"/>
    </location>
</feature>
<reference evidence="15" key="2">
    <citation type="submission" date="2022-10" db="EMBL/GenBank/DDBJ databases">
        <authorList>
            <consortium name="ENA_rothamsted_submissions"/>
            <consortium name="culmorum"/>
            <person name="King R."/>
        </authorList>
    </citation>
    <scope>NUCLEOTIDE SEQUENCE</scope>
</reference>
<evidence type="ECO:0000259" key="14">
    <source>
        <dbReference type="PROSITE" id="PS50917"/>
    </source>
</evidence>
<feature type="compositionally biased region" description="Polar residues" evidence="12">
    <location>
        <begin position="202"/>
        <end position="223"/>
    </location>
</feature>
<feature type="compositionally biased region" description="Polar residues" evidence="12">
    <location>
        <begin position="1538"/>
        <end position="1556"/>
    </location>
</feature>
<feature type="compositionally biased region" description="Basic residues" evidence="12">
    <location>
        <begin position="3232"/>
        <end position="3241"/>
    </location>
</feature>
<feature type="region of interest" description="Disordered" evidence="12">
    <location>
        <begin position="846"/>
        <end position="879"/>
    </location>
</feature>
<gene>
    <name evidence="15" type="ORF">CHIRRI_LOCUS736</name>
</gene>
<dbReference type="Gene3D" id="3.30.70.330">
    <property type="match status" value="4"/>
</dbReference>
<feature type="compositionally biased region" description="Basic residues" evidence="12">
    <location>
        <begin position="2147"/>
        <end position="2158"/>
    </location>
</feature>
<feature type="compositionally biased region" description="Low complexity" evidence="12">
    <location>
        <begin position="82"/>
        <end position="97"/>
    </location>
</feature>
<dbReference type="InterPro" id="IPR034174">
    <property type="entry name" value="SHARP_RRM3"/>
</dbReference>
<dbReference type="CDD" id="cd12349">
    <property type="entry name" value="RRM2_SHARP"/>
    <property type="match status" value="1"/>
</dbReference>
<feature type="compositionally biased region" description="Basic and acidic residues" evidence="12">
    <location>
        <begin position="1715"/>
        <end position="1730"/>
    </location>
</feature>
<dbReference type="EMBL" id="OU895877">
    <property type="protein sequence ID" value="CAH1708491.1"/>
    <property type="molecule type" value="Genomic_DNA"/>
</dbReference>
<keyword evidence="9" id="KW-0804">Transcription</keyword>
<keyword evidence="4" id="KW-0597">Phosphoprotein</keyword>
<feature type="compositionally biased region" description="Low complexity" evidence="12">
    <location>
        <begin position="1557"/>
        <end position="1595"/>
    </location>
</feature>
<feature type="region of interest" description="Disordered" evidence="12">
    <location>
        <begin position="1233"/>
        <end position="1283"/>
    </location>
</feature>
<feature type="compositionally biased region" description="Basic and acidic residues" evidence="12">
    <location>
        <begin position="908"/>
        <end position="919"/>
    </location>
</feature>
<feature type="domain" description="SPOC" evidence="14">
    <location>
        <begin position="4173"/>
        <end position="4340"/>
    </location>
</feature>
<feature type="compositionally biased region" description="Basic residues" evidence="12">
    <location>
        <begin position="2167"/>
        <end position="2180"/>
    </location>
</feature>
<evidence type="ECO:0000313" key="16">
    <source>
        <dbReference type="Proteomes" id="UP001153620"/>
    </source>
</evidence>
<dbReference type="Gene3D" id="2.40.290.10">
    <property type="match status" value="1"/>
</dbReference>
<feature type="compositionally biased region" description="Low complexity" evidence="12">
    <location>
        <begin position="523"/>
        <end position="535"/>
    </location>
</feature>
<feature type="compositionally biased region" description="Basic and acidic residues" evidence="12">
    <location>
        <begin position="2262"/>
        <end position="2274"/>
    </location>
</feature>
<feature type="region of interest" description="Disordered" evidence="12">
    <location>
        <begin position="1918"/>
        <end position="1960"/>
    </location>
</feature>
<feature type="region of interest" description="Disordered" evidence="12">
    <location>
        <begin position="2559"/>
        <end position="2633"/>
    </location>
</feature>